<keyword evidence="5" id="KW-1185">Reference proteome</keyword>
<comment type="similarity">
    <text evidence="1">Belongs to the bacterial solute-binding protein 1 family.</text>
</comment>
<feature type="signal peptide" evidence="3">
    <location>
        <begin position="1"/>
        <end position="31"/>
    </location>
</feature>
<protein>
    <submittedName>
        <fullName evidence="4">Carbohydrate ABC transporter substrate-binding protein</fullName>
    </submittedName>
</protein>
<dbReference type="EMBL" id="JACRTD010000006">
    <property type="protein sequence ID" value="MBC8585822.1"/>
    <property type="molecule type" value="Genomic_DNA"/>
</dbReference>
<dbReference type="PANTHER" id="PTHR43649:SF29">
    <property type="entry name" value="OSMOPROTECTIVE COMPOUNDS-BINDING PROTEIN GGTB"/>
    <property type="match status" value="1"/>
</dbReference>
<evidence type="ECO:0000313" key="4">
    <source>
        <dbReference type="EMBL" id="MBC8585822.1"/>
    </source>
</evidence>
<evidence type="ECO:0000256" key="1">
    <source>
        <dbReference type="ARBA" id="ARBA00008520"/>
    </source>
</evidence>
<keyword evidence="3" id="KW-0732">Signal</keyword>
<organism evidence="4 5">
    <name type="scientific">Youxingia wuxianensis</name>
    <dbReference type="NCBI Taxonomy" id="2763678"/>
    <lineage>
        <taxon>Bacteria</taxon>
        <taxon>Bacillati</taxon>
        <taxon>Bacillota</taxon>
        <taxon>Clostridia</taxon>
        <taxon>Eubacteriales</taxon>
        <taxon>Oscillospiraceae</taxon>
        <taxon>Youxingia</taxon>
    </lineage>
</organism>
<keyword evidence="2" id="KW-0813">Transport</keyword>
<sequence length="476" mass="52070">MKKVTKKIWNLVGIAVLIFSMLLSGCGTNSAGTQLQGEVTPDGGTNSAGTQLQGEVTPDDSTKGYVERAYAGEFKGKKVTIMGSIGDSDLAAFEASVKEFKENTGIDLQYENTKEFEASITIRVDGGNPPDIANFASLGLLSNFAEAGNLVDLKSFLSEDYLKGQYKDSYIDMTTMDSPNGEIMAAAMNRVAVASLVWYPKSAFDEAGYKIPETWDELIQLSEDIVADGGSPWSIAIESGAATGWPAAGWVADMVLRVTSPENYDKWVAGELSFTSPEIKKAFEKMSEIWKNEDYVYGGSKSIVSTNYGDAVQPLFTNPPKAWLHKQANFMIPFFPSDAVAGEDYDFFQLPSIDPEYGIPVVIKGDMYAMFNDRPEVRAVMEYFTTADSIKQWIMMGGTIAPMNGAEDSWYTTDVLQRVAKVLKNADTIRYDASDAMPATVGAGTFWKGIVDYFSDTLDLDAALEEMQSGWNNVED</sequence>
<name>A0A926ID25_9FIRM</name>
<comment type="caution">
    <text evidence="4">The sequence shown here is derived from an EMBL/GenBank/DDBJ whole genome shotgun (WGS) entry which is preliminary data.</text>
</comment>
<dbReference type="PANTHER" id="PTHR43649">
    <property type="entry name" value="ARABINOSE-BINDING PROTEIN-RELATED"/>
    <property type="match status" value="1"/>
</dbReference>
<reference evidence="4" key="1">
    <citation type="submission" date="2020-08" db="EMBL/GenBank/DDBJ databases">
        <title>Genome public.</title>
        <authorList>
            <person name="Liu C."/>
            <person name="Sun Q."/>
        </authorList>
    </citation>
    <scope>NUCLEOTIDE SEQUENCE</scope>
    <source>
        <strain evidence="4">NSJ-64</strain>
    </source>
</reference>
<dbReference type="PROSITE" id="PS51257">
    <property type="entry name" value="PROKAR_LIPOPROTEIN"/>
    <property type="match status" value="1"/>
</dbReference>
<dbReference type="Gene3D" id="3.40.190.10">
    <property type="entry name" value="Periplasmic binding protein-like II"/>
    <property type="match status" value="2"/>
</dbReference>
<dbReference type="RefSeq" id="WP_262395535.1">
    <property type="nucleotide sequence ID" value="NZ_JACRTD010000006.1"/>
</dbReference>
<dbReference type="AlphaFoldDB" id="A0A926ID25"/>
<evidence type="ECO:0000256" key="2">
    <source>
        <dbReference type="ARBA" id="ARBA00022448"/>
    </source>
</evidence>
<gene>
    <name evidence="4" type="ORF">H8705_09515</name>
</gene>
<feature type="chain" id="PRO_5036957687" evidence="3">
    <location>
        <begin position="32"/>
        <end position="476"/>
    </location>
</feature>
<proteinExistence type="inferred from homology"/>
<evidence type="ECO:0000313" key="5">
    <source>
        <dbReference type="Proteomes" id="UP000623678"/>
    </source>
</evidence>
<dbReference type="InterPro" id="IPR050490">
    <property type="entry name" value="Bact_solute-bd_prot1"/>
</dbReference>
<accession>A0A926ID25</accession>
<dbReference type="Proteomes" id="UP000623678">
    <property type="component" value="Unassembled WGS sequence"/>
</dbReference>
<dbReference type="SUPFAM" id="SSF53850">
    <property type="entry name" value="Periplasmic binding protein-like II"/>
    <property type="match status" value="1"/>
</dbReference>
<evidence type="ECO:0000256" key="3">
    <source>
        <dbReference type="SAM" id="SignalP"/>
    </source>
</evidence>